<evidence type="ECO:0000313" key="4">
    <source>
        <dbReference type="EMBL" id="CBH23189.1"/>
    </source>
</evidence>
<feature type="compositionally biased region" description="Basic and acidic residues" evidence="2">
    <location>
        <begin position="112"/>
        <end position="122"/>
    </location>
</feature>
<organism evidence="4 5">
    <name type="scientific">Salinibacter ruber (strain M8)</name>
    <dbReference type="NCBI Taxonomy" id="761659"/>
    <lineage>
        <taxon>Bacteria</taxon>
        <taxon>Pseudomonadati</taxon>
        <taxon>Rhodothermota</taxon>
        <taxon>Rhodothermia</taxon>
        <taxon>Rhodothermales</taxon>
        <taxon>Salinibacteraceae</taxon>
        <taxon>Salinibacter</taxon>
    </lineage>
</organism>
<feature type="region of interest" description="Disordered" evidence="2">
    <location>
        <begin position="475"/>
        <end position="499"/>
    </location>
</feature>
<dbReference type="PANTHER" id="PTHR43630:SF2">
    <property type="entry name" value="GLYCOSYLTRANSFERASE"/>
    <property type="match status" value="1"/>
</dbReference>
<dbReference type="Proteomes" id="UP000000933">
    <property type="component" value="Chromosome"/>
</dbReference>
<dbReference type="InterPro" id="IPR029044">
    <property type="entry name" value="Nucleotide-diphossugar_trans"/>
</dbReference>
<evidence type="ECO:0000313" key="5">
    <source>
        <dbReference type="Proteomes" id="UP000000933"/>
    </source>
</evidence>
<protein>
    <submittedName>
        <fullName evidence="4">Glycosyl transferase, family 2</fullName>
    </submittedName>
</protein>
<comment type="similarity">
    <text evidence="1">Belongs to the glycosyltransferase 2 family. WaaE/KdtX subfamily.</text>
</comment>
<name>D5H584_SALRM</name>
<dbReference type="PANTHER" id="PTHR43630">
    <property type="entry name" value="POLY-BETA-1,6-N-ACETYL-D-GLUCOSAMINE SYNTHASE"/>
    <property type="match status" value="1"/>
</dbReference>
<dbReference type="Gene3D" id="3.90.550.10">
    <property type="entry name" value="Spore Coat Polysaccharide Biosynthesis Protein SpsA, Chain A"/>
    <property type="match status" value="1"/>
</dbReference>
<dbReference type="SUPFAM" id="SSF53448">
    <property type="entry name" value="Nucleotide-diphospho-sugar transferases"/>
    <property type="match status" value="1"/>
</dbReference>
<dbReference type="AlphaFoldDB" id="D5H584"/>
<feature type="compositionally biased region" description="Basic residues" evidence="2">
    <location>
        <begin position="132"/>
        <end position="143"/>
    </location>
</feature>
<gene>
    <name evidence="4" type="primary">wcaA</name>
    <name evidence="4" type="ordered locus">SRM_00268</name>
</gene>
<feature type="region of interest" description="Disordered" evidence="2">
    <location>
        <begin position="104"/>
        <end position="151"/>
    </location>
</feature>
<dbReference type="InterPro" id="IPR001173">
    <property type="entry name" value="Glyco_trans_2-like"/>
</dbReference>
<dbReference type="Pfam" id="PF00535">
    <property type="entry name" value="Glycos_transf_2"/>
    <property type="match status" value="1"/>
</dbReference>
<dbReference type="CDD" id="cd02511">
    <property type="entry name" value="Beta4Glucosyltransferase"/>
    <property type="match status" value="1"/>
</dbReference>
<feature type="region of interest" description="Disordered" evidence="2">
    <location>
        <begin position="180"/>
        <end position="205"/>
    </location>
</feature>
<evidence type="ECO:0000256" key="2">
    <source>
        <dbReference type="SAM" id="MobiDB-lite"/>
    </source>
</evidence>
<dbReference type="GO" id="GO:0016740">
    <property type="term" value="F:transferase activity"/>
    <property type="evidence" value="ECO:0007669"/>
    <property type="project" value="UniProtKB-KW"/>
</dbReference>
<dbReference type="KEGG" id="srm:SRM_00268"/>
<evidence type="ECO:0000256" key="1">
    <source>
        <dbReference type="ARBA" id="ARBA00038494"/>
    </source>
</evidence>
<reference evidence="5" key="2">
    <citation type="submission" date="2010-04" db="EMBL/GenBank/DDBJ databases">
        <title>Genome sequence of Salinibacter ruber M8.</title>
        <authorList>
            <consortium name="Genoscope"/>
        </authorList>
    </citation>
    <scope>NUCLEOTIDE SEQUENCE [LARGE SCALE GENOMIC DNA]</scope>
    <source>
        <strain evidence="5">M8</strain>
    </source>
</reference>
<sequence length="499" mass="56972">MLPDFALMWFRSPSCVERHEHGRRRARHCRQPVGPEVRRRRARPPGAVGRWRRPVSMDAAPALRRAERAAASLRGRGGLQRPHSPPRHNLLPLEPVGWRLELGRGGGPHLQPRADRDWRAGDDLPAGTPLRRYARRERSRHAPPKAADCRRRPGLGVCRRVRRARGDRRGWGRRWGAGRGGYGRRAVDDRRRKPGPSPQRTHPRPRRILMISVLVLTLNEEVNIADCLDSVAWADDVLVLDSGSEDRTVEIARSKGARVLHRDFDNFASQRNYGLEEGGLRHDWVLHLDADERVTPALRQALRDKADRGAHRAYRVPSKLMFQGRWLKHAGMYPTYQIRFGRREALTFTQVGHGQRGALPADQVGTLDEPLLHYAFSKGITDWVRRHNRYSSDEAEHARETQLGDVDWSALMTGDAQARRRALKDLSYALPFRPLLRFLYVYVGRLGLLDGRPGFDYAVLLAFYEYLIGLKQREHRRGGGRTNGEESADSPLETEARKA</sequence>
<keyword evidence="4" id="KW-0808">Transferase</keyword>
<feature type="region of interest" description="Disordered" evidence="2">
    <location>
        <begin position="26"/>
        <end position="51"/>
    </location>
</feature>
<feature type="domain" description="Glycosyltransferase 2-like" evidence="3">
    <location>
        <begin position="212"/>
        <end position="311"/>
    </location>
</feature>
<dbReference type="HOGENOM" id="CLU_546155_0_0_10"/>
<reference evidence="4 5" key="1">
    <citation type="journal article" date="2010" name="ISME J.">
        <title>Fine-scale evolution: genomic, phenotypic and ecological differentiation in two coexisting Salinibacter ruber strains.</title>
        <authorList>
            <person name="Pena A."/>
            <person name="Teeling H."/>
            <person name="Huerta-Cepas J."/>
            <person name="Santos F."/>
            <person name="Yarza P."/>
            <person name="Brito-Echeverria J."/>
            <person name="Lucio M."/>
            <person name="Schmitt-Kopplin P."/>
            <person name="Meseguer I."/>
            <person name="Schenowitz C."/>
            <person name="Dossat C."/>
            <person name="Barbe V."/>
            <person name="Dopazo J."/>
            <person name="Rossello-Mora R."/>
            <person name="Schuler M."/>
            <person name="Glockner F.O."/>
            <person name="Amann R."/>
            <person name="Gabaldon T."/>
            <person name="Anton J."/>
        </authorList>
    </citation>
    <scope>NUCLEOTIDE SEQUENCE [LARGE SCALE GENOMIC DNA]</scope>
    <source>
        <strain evidence="4 5">M8</strain>
    </source>
</reference>
<evidence type="ECO:0000259" key="3">
    <source>
        <dbReference type="Pfam" id="PF00535"/>
    </source>
</evidence>
<accession>D5H584</accession>
<dbReference type="EMBL" id="FP565814">
    <property type="protein sequence ID" value="CBH23189.1"/>
    <property type="molecule type" value="Genomic_DNA"/>
</dbReference>
<proteinExistence type="inferred from homology"/>